<proteinExistence type="predicted"/>
<keyword evidence="2" id="KW-1185">Reference proteome</keyword>
<evidence type="ECO:0008006" key="3">
    <source>
        <dbReference type="Google" id="ProtNLM"/>
    </source>
</evidence>
<sequence>MLEKSMYDSWVSHISLFIKGNKNCRMMLDSIDEGPLVYPMVVGEDGQTRPNKYSELTETQQLQDDCDIQVKNIILHGLPLDMYALVNHQEAGEDIWDRVKLLMKGTELSYQERECRLYNLFDKFASVQGETLYEYYWRFSQLINDMHTIGMTIQQVQVNTKFLNALPPTWSKFDTDVKLAKSLYTTNYDQLYAYLSQHE</sequence>
<organism evidence="1 2">
    <name type="scientific">Tanacetum coccineum</name>
    <dbReference type="NCBI Taxonomy" id="301880"/>
    <lineage>
        <taxon>Eukaryota</taxon>
        <taxon>Viridiplantae</taxon>
        <taxon>Streptophyta</taxon>
        <taxon>Embryophyta</taxon>
        <taxon>Tracheophyta</taxon>
        <taxon>Spermatophyta</taxon>
        <taxon>Magnoliopsida</taxon>
        <taxon>eudicotyledons</taxon>
        <taxon>Gunneridae</taxon>
        <taxon>Pentapetalae</taxon>
        <taxon>asterids</taxon>
        <taxon>campanulids</taxon>
        <taxon>Asterales</taxon>
        <taxon>Asteraceae</taxon>
        <taxon>Asteroideae</taxon>
        <taxon>Anthemideae</taxon>
        <taxon>Anthemidinae</taxon>
        <taxon>Tanacetum</taxon>
    </lineage>
</organism>
<evidence type="ECO:0000313" key="2">
    <source>
        <dbReference type="Proteomes" id="UP001151760"/>
    </source>
</evidence>
<accession>A0ABQ5I3E5</accession>
<reference evidence="1" key="1">
    <citation type="journal article" date="2022" name="Int. J. Mol. Sci.">
        <title>Draft Genome of Tanacetum Coccineum: Genomic Comparison of Closely Related Tanacetum-Family Plants.</title>
        <authorList>
            <person name="Yamashiro T."/>
            <person name="Shiraishi A."/>
            <person name="Nakayama K."/>
            <person name="Satake H."/>
        </authorList>
    </citation>
    <scope>NUCLEOTIDE SEQUENCE</scope>
</reference>
<reference evidence="1" key="2">
    <citation type="submission" date="2022-01" db="EMBL/GenBank/DDBJ databases">
        <authorList>
            <person name="Yamashiro T."/>
            <person name="Shiraishi A."/>
            <person name="Satake H."/>
            <person name="Nakayama K."/>
        </authorList>
    </citation>
    <scope>NUCLEOTIDE SEQUENCE</scope>
</reference>
<dbReference type="Proteomes" id="UP001151760">
    <property type="component" value="Unassembled WGS sequence"/>
</dbReference>
<dbReference type="Pfam" id="PF14223">
    <property type="entry name" value="Retrotran_gag_2"/>
    <property type="match status" value="1"/>
</dbReference>
<comment type="caution">
    <text evidence="1">The sequence shown here is derived from an EMBL/GenBank/DDBJ whole genome shotgun (WGS) entry which is preliminary data.</text>
</comment>
<gene>
    <name evidence="1" type="ORF">Tco_1090091</name>
</gene>
<evidence type="ECO:0000313" key="1">
    <source>
        <dbReference type="EMBL" id="GJT94573.1"/>
    </source>
</evidence>
<name>A0ABQ5I3E5_9ASTR</name>
<dbReference type="EMBL" id="BQNB010020308">
    <property type="protein sequence ID" value="GJT94573.1"/>
    <property type="molecule type" value="Genomic_DNA"/>
</dbReference>
<protein>
    <recommendedName>
        <fullName evidence="3">Integrase, catalytic region, zinc finger, CCHC-type, peptidase aspartic, catalytic</fullName>
    </recommendedName>
</protein>